<dbReference type="AlphaFoldDB" id="A0A251X033"/>
<dbReference type="Gene3D" id="3.40.30.10">
    <property type="entry name" value="Glutaredoxin"/>
    <property type="match status" value="1"/>
</dbReference>
<feature type="chain" id="PRO_5012535632" evidence="2">
    <location>
        <begin position="23"/>
        <end position="183"/>
    </location>
</feature>
<name>A0A251X033_9RHOB</name>
<dbReference type="Proteomes" id="UP000194664">
    <property type="component" value="Unassembled WGS sequence"/>
</dbReference>
<dbReference type="GO" id="GO:0015036">
    <property type="term" value="F:disulfide oxidoreductase activity"/>
    <property type="evidence" value="ECO:0007669"/>
    <property type="project" value="UniProtKB-ARBA"/>
</dbReference>
<dbReference type="InterPro" id="IPR050553">
    <property type="entry name" value="Thioredoxin_ResA/DsbE_sf"/>
</dbReference>
<keyword evidence="2" id="KW-0732">Signal</keyword>
<evidence type="ECO:0000313" key="5">
    <source>
        <dbReference type="Proteomes" id="UP000194664"/>
    </source>
</evidence>
<dbReference type="OrthoDB" id="9799347at2"/>
<dbReference type="RefSeq" id="WP_086449741.1">
    <property type="nucleotide sequence ID" value="NZ_MSPP01000001.1"/>
</dbReference>
<feature type="domain" description="Thioredoxin" evidence="3">
    <location>
        <begin position="36"/>
        <end position="183"/>
    </location>
</feature>
<keyword evidence="1" id="KW-0676">Redox-active center</keyword>
<dbReference type="EMBL" id="MSPP01000001">
    <property type="protein sequence ID" value="OUD10089.1"/>
    <property type="molecule type" value="Genomic_DNA"/>
</dbReference>
<dbReference type="InterPro" id="IPR017937">
    <property type="entry name" value="Thioredoxin_CS"/>
</dbReference>
<evidence type="ECO:0000256" key="2">
    <source>
        <dbReference type="SAM" id="SignalP"/>
    </source>
</evidence>
<dbReference type="PROSITE" id="PS00194">
    <property type="entry name" value="THIOREDOXIN_1"/>
    <property type="match status" value="1"/>
</dbReference>
<dbReference type="PANTHER" id="PTHR42852">
    <property type="entry name" value="THIOL:DISULFIDE INTERCHANGE PROTEIN DSBE"/>
    <property type="match status" value="1"/>
</dbReference>
<dbReference type="Pfam" id="PF00578">
    <property type="entry name" value="AhpC-TSA"/>
    <property type="match status" value="1"/>
</dbReference>
<evidence type="ECO:0000259" key="3">
    <source>
        <dbReference type="PROSITE" id="PS51352"/>
    </source>
</evidence>
<feature type="signal peptide" evidence="2">
    <location>
        <begin position="1"/>
        <end position="22"/>
    </location>
</feature>
<dbReference type="SUPFAM" id="SSF52833">
    <property type="entry name" value="Thioredoxin-like"/>
    <property type="match status" value="1"/>
</dbReference>
<dbReference type="InterPro" id="IPR036249">
    <property type="entry name" value="Thioredoxin-like_sf"/>
</dbReference>
<organism evidence="4 5">
    <name type="scientific">Marivivens niveibacter</name>
    <dbReference type="NCBI Taxonomy" id="1930667"/>
    <lineage>
        <taxon>Bacteria</taxon>
        <taxon>Pseudomonadati</taxon>
        <taxon>Pseudomonadota</taxon>
        <taxon>Alphaproteobacteria</taxon>
        <taxon>Rhodobacterales</taxon>
        <taxon>Paracoccaceae</taxon>
        <taxon>Marivivens group</taxon>
        <taxon>Marivivens</taxon>
    </lineage>
</organism>
<dbReference type="GO" id="GO:0016209">
    <property type="term" value="F:antioxidant activity"/>
    <property type="evidence" value="ECO:0007669"/>
    <property type="project" value="InterPro"/>
</dbReference>
<evidence type="ECO:0000256" key="1">
    <source>
        <dbReference type="ARBA" id="ARBA00023284"/>
    </source>
</evidence>
<protein>
    <submittedName>
        <fullName evidence="4">Thioredoxin</fullName>
    </submittedName>
</protein>
<dbReference type="InterPro" id="IPR000866">
    <property type="entry name" value="AhpC/TSA"/>
</dbReference>
<comment type="caution">
    <text evidence="4">The sequence shown here is derived from an EMBL/GenBank/DDBJ whole genome shotgun (WGS) entry which is preliminary data.</text>
</comment>
<dbReference type="CDD" id="cd02966">
    <property type="entry name" value="TlpA_like_family"/>
    <property type="match status" value="1"/>
</dbReference>
<dbReference type="PANTHER" id="PTHR42852:SF18">
    <property type="entry name" value="CHROMOSOME UNDETERMINED SCAFFOLD_47, WHOLE GENOME SHOTGUN SEQUENCE"/>
    <property type="match status" value="1"/>
</dbReference>
<evidence type="ECO:0000313" key="4">
    <source>
        <dbReference type="EMBL" id="OUD10089.1"/>
    </source>
</evidence>
<dbReference type="InterPro" id="IPR013766">
    <property type="entry name" value="Thioredoxin_domain"/>
</dbReference>
<sequence>MRKLKSALLYTALAIVANGAAAESGDMGGFNPADLPKLVWHAEPFAPSDVPFVTEDGAEITLAEYNGKFTLVNFWATWCVPCRTEMPSLSALQTEMGGDEFEVVTIATGRNPRPAIDRFFDEISVTNLPKHIDNNMRLARSMRVMGLPVTVILDPEGREIARLTGEEHWDQEVVYNMVRSLTE</sequence>
<dbReference type="PROSITE" id="PS51352">
    <property type="entry name" value="THIOREDOXIN_2"/>
    <property type="match status" value="1"/>
</dbReference>
<gene>
    <name evidence="4" type="ORF">BVC71_00795</name>
</gene>
<accession>A0A251X033</accession>
<proteinExistence type="predicted"/>
<keyword evidence="5" id="KW-1185">Reference proteome</keyword>
<reference evidence="4 5" key="1">
    <citation type="submission" date="2016-12" db="EMBL/GenBank/DDBJ databases">
        <title>The draft genome sequence of HSLHS2.</title>
        <authorList>
            <person name="Hu D."/>
            <person name="Wang L."/>
            <person name="Shao Z."/>
        </authorList>
    </citation>
    <scope>NUCLEOTIDE SEQUENCE [LARGE SCALE GENOMIC DNA]</scope>
    <source>
        <strain evidence="4">MCCC 1A06712</strain>
    </source>
</reference>